<reference evidence="1" key="2">
    <citation type="submission" date="2021-07" db="EMBL/GenBank/DDBJ databases">
        <title>Giant CbK-like Caulobacter bacteriophages have genetically divergent genomes.</title>
        <authorList>
            <person name="Wilson K."/>
            <person name="Ely B."/>
        </authorList>
    </citation>
    <scope>NUCLEOTIDE SEQUENCE</scope>
</reference>
<dbReference type="Proteomes" id="UP000259683">
    <property type="component" value="Segment"/>
</dbReference>
<proteinExistence type="predicted"/>
<keyword evidence="2" id="KW-1185">Reference proteome</keyword>
<dbReference type="EMBL" id="MH588547">
    <property type="protein sequence ID" value="AXQ69649.1"/>
    <property type="molecule type" value="Genomic_DNA"/>
</dbReference>
<organism evidence="1 2">
    <name type="scientific">Caulobacter phage CcrSC</name>
    <dbReference type="NCBI Taxonomy" id="2283272"/>
    <lineage>
        <taxon>Viruses</taxon>
        <taxon>Duplodnaviria</taxon>
        <taxon>Heunggongvirae</taxon>
        <taxon>Uroviricota</taxon>
        <taxon>Caudoviricetes</taxon>
        <taxon>Jeanschmidtviridae</taxon>
        <taxon>Bertelyvirus</taxon>
        <taxon>Bertelyvirus SC</taxon>
    </lineage>
</organism>
<gene>
    <name evidence="1" type="ORF">CcrSC_gp067c</name>
</gene>
<evidence type="ECO:0000313" key="2">
    <source>
        <dbReference type="Proteomes" id="UP000259683"/>
    </source>
</evidence>
<reference evidence="1" key="1">
    <citation type="submission" date="2018-07" db="EMBL/GenBank/DDBJ databases">
        <authorList>
            <person name="Wilson K.M."/>
            <person name="Ely B."/>
        </authorList>
    </citation>
    <scope>NUCLEOTIDE SEQUENCE</scope>
</reference>
<evidence type="ECO:0000313" key="1">
    <source>
        <dbReference type="EMBL" id="AXQ69649.1"/>
    </source>
</evidence>
<name>A0A385EFZ7_9CAUD</name>
<protein>
    <submittedName>
        <fullName evidence="1">Uncharacterized protein</fullName>
    </submittedName>
</protein>
<sequence>MNRDITLAVLVGGTYLRSFDIDAEEAAAIRKGETINLPREPSLKITRVERTFGYRNDVGCGPLRLSSVEIDTVSL</sequence>
<accession>A0A385EFZ7</accession>